<feature type="chain" id="PRO_5039715457" description="Lipoprotein" evidence="8">
    <location>
        <begin position="21"/>
        <end position="276"/>
    </location>
</feature>
<evidence type="ECO:0000256" key="8">
    <source>
        <dbReference type="SAM" id="SignalP"/>
    </source>
</evidence>
<dbReference type="SUPFAM" id="SSF53850">
    <property type="entry name" value="Periplasmic binding protein-like II"/>
    <property type="match status" value="1"/>
</dbReference>
<reference evidence="9 10" key="1">
    <citation type="journal article" date="2015" name="Genome Announc.">
        <title>Expanding the biotechnology potential of lactobacilli through comparative genomics of 213 strains and associated genera.</title>
        <authorList>
            <person name="Sun Z."/>
            <person name="Harris H.M."/>
            <person name="McCann A."/>
            <person name="Guo C."/>
            <person name="Argimon S."/>
            <person name="Zhang W."/>
            <person name="Yang X."/>
            <person name="Jeffery I.B."/>
            <person name="Cooney J.C."/>
            <person name="Kagawa T.F."/>
            <person name="Liu W."/>
            <person name="Song Y."/>
            <person name="Salvetti E."/>
            <person name="Wrobel A."/>
            <person name="Rasinkangas P."/>
            <person name="Parkhill J."/>
            <person name="Rea M.C."/>
            <person name="O'Sullivan O."/>
            <person name="Ritari J."/>
            <person name="Douillard F.P."/>
            <person name="Paul Ross R."/>
            <person name="Yang R."/>
            <person name="Briner A.E."/>
            <person name="Felis G.E."/>
            <person name="de Vos W.M."/>
            <person name="Barrangou R."/>
            <person name="Klaenhammer T.R."/>
            <person name="Caufield P.W."/>
            <person name="Cui Y."/>
            <person name="Zhang H."/>
            <person name="O'Toole P.W."/>
        </authorList>
    </citation>
    <scope>NUCLEOTIDE SEQUENCE [LARGE SCALE GENOMIC DNA]</scope>
    <source>
        <strain evidence="9 10">DSM 20505</strain>
    </source>
</reference>
<accession>A0A0R1ZN74</accession>
<comment type="subcellular location">
    <subcellularLocation>
        <location evidence="1">Membrane</location>
        <topology evidence="1">Lipid-anchor</topology>
    </subcellularLocation>
</comment>
<dbReference type="Gene3D" id="3.40.190.10">
    <property type="entry name" value="Periplasmic binding protein-like II"/>
    <property type="match status" value="2"/>
</dbReference>
<evidence type="ECO:0000256" key="3">
    <source>
        <dbReference type="ARBA" id="ARBA00023136"/>
    </source>
</evidence>
<feature type="lipid moiety-binding region" description="S-diacylglycerol cysteine" evidence="7">
    <location>
        <position position="22"/>
    </location>
</feature>
<keyword evidence="5 6" id="KW-0449">Lipoprotein</keyword>
<dbReference type="OrthoDB" id="9812878at2"/>
<dbReference type="Proteomes" id="UP000051679">
    <property type="component" value="Unassembled WGS sequence"/>
</dbReference>
<evidence type="ECO:0000256" key="1">
    <source>
        <dbReference type="ARBA" id="ARBA00004635"/>
    </source>
</evidence>
<keyword evidence="3" id="KW-0472">Membrane</keyword>
<evidence type="ECO:0000256" key="4">
    <source>
        <dbReference type="ARBA" id="ARBA00023139"/>
    </source>
</evidence>
<feature type="signal peptide" evidence="8">
    <location>
        <begin position="1"/>
        <end position="20"/>
    </location>
</feature>
<proteinExistence type="inferred from homology"/>
<dbReference type="STRING" id="1291052.FC18_GL002023"/>
<comment type="similarity">
    <text evidence="6">Belongs to the nlpA lipoprotein family.</text>
</comment>
<evidence type="ECO:0000313" key="9">
    <source>
        <dbReference type="EMBL" id="KRM56544.1"/>
    </source>
</evidence>
<keyword evidence="2 8" id="KW-0732">Signal</keyword>
<protein>
    <recommendedName>
        <fullName evidence="6">Lipoprotein</fullName>
    </recommendedName>
</protein>
<keyword evidence="4" id="KW-0564">Palmitate</keyword>
<dbReference type="PANTHER" id="PTHR30429">
    <property type="entry name" value="D-METHIONINE-BINDING LIPOPROTEIN METQ"/>
    <property type="match status" value="1"/>
</dbReference>
<name>A0A0R1ZN74_9LACO</name>
<evidence type="ECO:0000256" key="7">
    <source>
        <dbReference type="PIRSR" id="PIRSR002854-1"/>
    </source>
</evidence>
<dbReference type="PANTHER" id="PTHR30429:SF0">
    <property type="entry name" value="METHIONINE-BINDING LIPOPROTEIN METQ"/>
    <property type="match status" value="1"/>
</dbReference>
<comment type="caution">
    <text evidence="9">The sequence shown here is derived from an EMBL/GenBank/DDBJ whole genome shotgun (WGS) entry which is preliminary data.</text>
</comment>
<dbReference type="PIRSF" id="PIRSF002854">
    <property type="entry name" value="MetQ"/>
    <property type="match status" value="1"/>
</dbReference>
<dbReference type="PATRIC" id="fig|1291052.5.peg.2084"/>
<dbReference type="GO" id="GO:0016020">
    <property type="term" value="C:membrane"/>
    <property type="evidence" value="ECO:0007669"/>
    <property type="project" value="UniProtKB-SubCell"/>
</dbReference>
<dbReference type="Pfam" id="PF03180">
    <property type="entry name" value="Lipoprotein_9"/>
    <property type="match status" value="1"/>
</dbReference>
<keyword evidence="10" id="KW-1185">Reference proteome</keyword>
<evidence type="ECO:0000313" key="10">
    <source>
        <dbReference type="Proteomes" id="UP000051679"/>
    </source>
</evidence>
<evidence type="ECO:0000256" key="5">
    <source>
        <dbReference type="ARBA" id="ARBA00023288"/>
    </source>
</evidence>
<dbReference type="EMBL" id="AYYO01000003">
    <property type="protein sequence ID" value="KRM56544.1"/>
    <property type="molecule type" value="Genomic_DNA"/>
</dbReference>
<evidence type="ECO:0000256" key="6">
    <source>
        <dbReference type="PIRNR" id="PIRNR002854"/>
    </source>
</evidence>
<organism evidence="9 10">
    <name type="scientific">Lacticaseibacillus sharpeae JCM 1186 = DSM 20505</name>
    <dbReference type="NCBI Taxonomy" id="1291052"/>
    <lineage>
        <taxon>Bacteria</taxon>
        <taxon>Bacillati</taxon>
        <taxon>Bacillota</taxon>
        <taxon>Bacilli</taxon>
        <taxon>Lactobacillales</taxon>
        <taxon>Lactobacillaceae</taxon>
        <taxon>Lacticaseibacillus</taxon>
    </lineage>
</organism>
<dbReference type="AlphaFoldDB" id="A0A0R1ZN74"/>
<dbReference type="PROSITE" id="PS51257">
    <property type="entry name" value="PROKAR_LIPOPROTEIN"/>
    <property type="match status" value="1"/>
</dbReference>
<gene>
    <name evidence="9" type="ORF">FC18_GL002023</name>
</gene>
<sequence>MKKKLISLATAALIIPLTLAACGNSSKSSESKETTVKLGVIGSDADVWKPVAQRLKKQNINLKLVQFTDYNKVNQAVVDGDLDLNAIQHYDFFNTWEKENKDNSLAVIGRTYIGPLRVYSNKIKKLSQLKNGANIAVPNDTTNEGRALILLQTAGIIKLDKSKSSPTTRDITSNPKHLKFTTVDASQTARSLSSTDASVVNNDMALNAKLNPDDAIYVEKINAASKPWINIIVAKKSEKNKAVYKKIVKAYQTSATKKQIKKVYDGSTIAAWDTKF</sequence>
<dbReference type="InterPro" id="IPR004872">
    <property type="entry name" value="Lipoprotein_NlpA"/>
</dbReference>
<dbReference type="RefSeq" id="WP_054676514.1">
    <property type="nucleotide sequence ID" value="NZ_AYYO01000003.1"/>
</dbReference>
<evidence type="ECO:0000256" key="2">
    <source>
        <dbReference type="ARBA" id="ARBA00022729"/>
    </source>
</evidence>